<dbReference type="AlphaFoldDB" id="A0A5N5QHV1"/>
<dbReference type="Pfam" id="PF00135">
    <property type="entry name" value="COesterase"/>
    <property type="match status" value="2"/>
</dbReference>
<evidence type="ECO:0000313" key="6">
    <source>
        <dbReference type="Proteomes" id="UP000383932"/>
    </source>
</evidence>
<evidence type="ECO:0000256" key="3">
    <source>
        <dbReference type="RuleBase" id="RU361235"/>
    </source>
</evidence>
<dbReference type="GO" id="GO:0016787">
    <property type="term" value="F:hydrolase activity"/>
    <property type="evidence" value="ECO:0007669"/>
    <property type="project" value="UniProtKB-KW"/>
</dbReference>
<protein>
    <recommendedName>
        <fullName evidence="3">Carboxylic ester hydrolase</fullName>
        <ecNumber evidence="3">3.1.1.-</ecNumber>
    </recommendedName>
</protein>
<dbReference type="InterPro" id="IPR029058">
    <property type="entry name" value="AB_hydrolase_fold"/>
</dbReference>
<organism evidence="5 6">
    <name type="scientific">Ceratobasidium theobromae</name>
    <dbReference type="NCBI Taxonomy" id="1582974"/>
    <lineage>
        <taxon>Eukaryota</taxon>
        <taxon>Fungi</taxon>
        <taxon>Dikarya</taxon>
        <taxon>Basidiomycota</taxon>
        <taxon>Agaricomycotina</taxon>
        <taxon>Agaricomycetes</taxon>
        <taxon>Cantharellales</taxon>
        <taxon>Ceratobasidiaceae</taxon>
        <taxon>Ceratobasidium</taxon>
    </lineage>
</organism>
<dbReference type="InterPro" id="IPR050309">
    <property type="entry name" value="Type-B_Carboxylest/Lipase"/>
</dbReference>
<keyword evidence="2 3" id="KW-0378">Hydrolase</keyword>
<name>A0A5N5QHV1_9AGAM</name>
<gene>
    <name evidence="5" type="ORF">CTheo_5354</name>
</gene>
<dbReference type="EC" id="3.1.1.-" evidence="3"/>
<evidence type="ECO:0000256" key="1">
    <source>
        <dbReference type="ARBA" id="ARBA00005964"/>
    </source>
</evidence>
<dbReference type="PROSITE" id="PS00941">
    <property type="entry name" value="CARBOXYLESTERASE_B_2"/>
    <property type="match status" value="1"/>
</dbReference>
<dbReference type="InterPro" id="IPR019826">
    <property type="entry name" value="Carboxylesterase_B_AS"/>
</dbReference>
<keyword evidence="6" id="KW-1185">Reference proteome</keyword>
<feature type="domain" description="Carboxylesterase type B" evidence="4">
    <location>
        <begin position="203"/>
        <end position="315"/>
    </location>
</feature>
<dbReference type="OrthoDB" id="408631at2759"/>
<dbReference type="Proteomes" id="UP000383932">
    <property type="component" value="Unassembled WGS sequence"/>
</dbReference>
<dbReference type="PROSITE" id="PS00122">
    <property type="entry name" value="CARBOXYLESTERASE_B_1"/>
    <property type="match status" value="1"/>
</dbReference>
<feature type="domain" description="Carboxylesterase type B" evidence="4">
    <location>
        <begin position="324"/>
        <end position="475"/>
    </location>
</feature>
<dbReference type="EMBL" id="SSOP01000117">
    <property type="protein sequence ID" value="KAB5591209.1"/>
    <property type="molecule type" value="Genomic_DNA"/>
</dbReference>
<dbReference type="SUPFAM" id="SSF53474">
    <property type="entry name" value="alpha/beta-Hydrolases"/>
    <property type="match status" value="1"/>
</dbReference>
<proteinExistence type="inferred from homology"/>
<comment type="caution">
    <text evidence="5">The sequence shown here is derived from an EMBL/GenBank/DDBJ whole genome shotgun (WGS) entry which is preliminary data.</text>
</comment>
<dbReference type="InterPro" id="IPR002018">
    <property type="entry name" value="CarbesteraseB"/>
</dbReference>
<dbReference type="PANTHER" id="PTHR11559">
    <property type="entry name" value="CARBOXYLESTERASE"/>
    <property type="match status" value="1"/>
</dbReference>
<dbReference type="Gene3D" id="3.40.50.1820">
    <property type="entry name" value="alpha/beta hydrolase"/>
    <property type="match status" value="2"/>
</dbReference>
<sequence>MSRTTHLFDAATVLSDILAHADITHAFAGNFAVIALGGPPHDTEEILCVVMSGLRPVHDAVNAGDTEVMSATMAGWANRLFVKYSEPIPPVEIEICVAGETGPRNLNPHTVMAVQNLPFLSVTEFMRAKLRVWTTRTADSDAKDILFILTRYWSSIDLNRIPEPDMDLSLRDGSLATMLALLVFCALVGARSLSVTLPDATYLGFHNASSGLDVWLGVRYAAPPVGNLRWRAAQSVARGNSIVNATTMPADYTATNMDEDCLYLNVYSPPRAKNLPVLVWIHGGGWDHNSATQFDPTPLINLSNNTFVAVIIQYRPAISPNDQDARFALEFVQSNIAKFGGSRHDVTIWGQSSGGGTVLELLVQEGRLQRALGTKYSRLFGAAIMSSPWFPPLGKCSNAYYTDQFRNFTSGAGCLANSTDSSMLACLRAAPSSTLKQLNYQMNKAQRGHVNYWVACLEDDTTSGYLKMHPVEALRLGLVAGARPSYISQLLLNTRSADAFVDGHARGVSVYQDAVFACGSTWAADVFKKRQASWRYLFGILPAVHAQDNAYEFPYWYNWRSPTSPSTFAAFGGAITNFTVRRNPNSDALDTTWLRAASATQIVFNMTSPANISQTYRTDFYHPLSGTKE</sequence>
<accession>A0A5N5QHV1</accession>
<dbReference type="InterPro" id="IPR019819">
    <property type="entry name" value="Carboxylesterase_B_CS"/>
</dbReference>
<evidence type="ECO:0000256" key="2">
    <source>
        <dbReference type="ARBA" id="ARBA00022801"/>
    </source>
</evidence>
<reference evidence="5 6" key="1">
    <citation type="journal article" date="2019" name="Fungal Biol. Biotechnol.">
        <title>Draft genome sequence of fastidious pathogen Ceratobasidium theobromae, which causes vascular-streak dieback in Theobroma cacao.</title>
        <authorList>
            <person name="Ali S.S."/>
            <person name="Asman A."/>
            <person name="Shao J."/>
            <person name="Firmansyah A.P."/>
            <person name="Susilo A.W."/>
            <person name="Rosmana A."/>
            <person name="McMahon P."/>
            <person name="Junaid M."/>
            <person name="Guest D."/>
            <person name="Kheng T.Y."/>
            <person name="Meinhardt L.W."/>
            <person name="Bailey B.A."/>
        </authorList>
    </citation>
    <scope>NUCLEOTIDE SEQUENCE [LARGE SCALE GENOMIC DNA]</scope>
    <source>
        <strain evidence="5 6">CT2</strain>
    </source>
</reference>
<comment type="similarity">
    <text evidence="1 3">Belongs to the type-B carboxylesterase/lipase family.</text>
</comment>
<evidence type="ECO:0000259" key="4">
    <source>
        <dbReference type="Pfam" id="PF00135"/>
    </source>
</evidence>
<evidence type="ECO:0000313" key="5">
    <source>
        <dbReference type="EMBL" id="KAB5591209.1"/>
    </source>
</evidence>